<organism evidence="3 4">
    <name type="scientific">Lachnellula subtilissima</name>
    <dbReference type="NCBI Taxonomy" id="602034"/>
    <lineage>
        <taxon>Eukaryota</taxon>
        <taxon>Fungi</taxon>
        <taxon>Dikarya</taxon>
        <taxon>Ascomycota</taxon>
        <taxon>Pezizomycotina</taxon>
        <taxon>Leotiomycetes</taxon>
        <taxon>Helotiales</taxon>
        <taxon>Lachnaceae</taxon>
        <taxon>Lachnellula</taxon>
    </lineage>
</organism>
<proteinExistence type="inferred from homology"/>
<dbReference type="PANTHER" id="PTHR42760:SF124">
    <property type="entry name" value="SHORT-CHAIN DEHYDROGENASE_REDUCTASE"/>
    <property type="match status" value="1"/>
</dbReference>
<reference evidence="3 4" key="1">
    <citation type="submission" date="2018-05" db="EMBL/GenBank/DDBJ databases">
        <title>Genome sequencing and assembly of the regulated plant pathogen Lachnellula willkommii and related sister species for the development of diagnostic species identification markers.</title>
        <authorList>
            <person name="Giroux E."/>
            <person name="Bilodeau G."/>
        </authorList>
    </citation>
    <scope>NUCLEOTIDE SEQUENCE [LARGE SCALE GENOMIC DNA]</scope>
    <source>
        <strain evidence="3 4">CBS 197.66</strain>
    </source>
</reference>
<dbReference type="EMBL" id="QGMJ01000004">
    <property type="protein sequence ID" value="TVY45907.1"/>
    <property type="molecule type" value="Genomic_DNA"/>
</dbReference>
<dbReference type="InterPro" id="IPR002347">
    <property type="entry name" value="SDR_fam"/>
</dbReference>
<name>A0A8H8S174_9HELO</name>
<dbReference type="PRINTS" id="PR00081">
    <property type="entry name" value="GDHRDH"/>
</dbReference>
<accession>A0A8H8S174</accession>
<gene>
    <name evidence="3" type="primary">bacC_0</name>
    <name evidence="3" type="ORF">LSUB1_G000485</name>
</gene>
<dbReference type="PRINTS" id="PR00080">
    <property type="entry name" value="SDRFAMILY"/>
</dbReference>
<evidence type="ECO:0000313" key="3">
    <source>
        <dbReference type="EMBL" id="TVY45907.1"/>
    </source>
</evidence>
<dbReference type="CDD" id="cd05233">
    <property type="entry name" value="SDR_c"/>
    <property type="match status" value="1"/>
</dbReference>
<dbReference type="SUPFAM" id="SSF51735">
    <property type="entry name" value="NAD(P)-binding Rossmann-fold domains"/>
    <property type="match status" value="1"/>
</dbReference>
<dbReference type="InterPro" id="IPR036291">
    <property type="entry name" value="NAD(P)-bd_dom_sf"/>
</dbReference>
<keyword evidence="4" id="KW-1185">Reference proteome</keyword>
<dbReference type="Pfam" id="PF13561">
    <property type="entry name" value="adh_short_C2"/>
    <property type="match status" value="1"/>
</dbReference>
<dbReference type="Gene3D" id="3.40.50.720">
    <property type="entry name" value="NAD(P)-binding Rossmann-like Domain"/>
    <property type="match status" value="1"/>
</dbReference>
<evidence type="ECO:0000313" key="4">
    <source>
        <dbReference type="Proteomes" id="UP000462212"/>
    </source>
</evidence>
<protein>
    <submittedName>
        <fullName evidence="3">Dihydroanticapsin 7-dehydrogenase</fullName>
    </submittedName>
</protein>
<comment type="similarity">
    <text evidence="1 2">Belongs to the short-chain dehydrogenases/reductases (SDR) family.</text>
</comment>
<comment type="caution">
    <text evidence="3">The sequence shown here is derived from an EMBL/GenBank/DDBJ whole genome shotgun (WGS) entry which is preliminary data.</text>
</comment>
<dbReference type="AlphaFoldDB" id="A0A8H8S174"/>
<evidence type="ECO:0000256" key="2">
    <source>
        <dbReference type="RuleBase" id="RU000363"/>
    </source>
</evidence>
<dbReference type="PANTHER" id="PTHR42760">
    <property type="entry name" value="SHORT-CHAIN DEHYDROGENASES/REDUCTASES FAMILY MEMBER"/>
    <property type="match status" value="1"/>
</dbReference>
<dbReference type="GO" id="GO:0016616">
    <property type="term" value="F:oxidoreductase activity, acting on the CH-OH group of donors, NAD or NADP as acceptor"/>
    <property type="evidence" value="ECO:0007669"/>
    <property type="project" value="TreeGrafter"/>
</dbReference>
<dbReference type="OrthoDB" id="5840532at2759"/>
<sequence length="295" mass="31346">MAATLLKGTAYITGGASGIGKATAFGLARHGIKRLALTDISQENLLATSEALKSQYADVEIESLQLDVCDVKAVDDSITQAVKRFGRIDVAVNVAGISGAGKATDATEESDWTSVLDVNLNGVWRSQRAQVRAMMKQECVEIPLNELGWKPQGIGEYMVMEELTLYDGRNLGIREGRGSIINVASMYGLIASPVYIPATPYTSSKHGVIGLTRSDAITYAPHGIRINAICPGYVRTPLLQVATERGSMDPEIAKTPMGRLAEVEEIADAIAFMASPMASFMAGSALLVDGGYSAN</sequence>
<evidence type="ECO:0000256" key="1">
    <source>
        <dbReference type="ARBA" id="ARBA00006484"/>
    </source>
</evidence>
<dbReference type="Pfam" id="PF00106">
    <property type="entry name" value="adh_short"/>
    <property type="match status" value="1"/>
</dbReference>
<dbReference type="Proteomes" id="UP000462212">
    <property type="component" value="Unassembled WGS sequence"/>
</dbReference>